<keyword evidence="1" id="KW-0812">Transmembrane</keyword>
<proteinExistence type="predicted"/>
<accession>A0A392SYX2</accession>
<feature type="non-terminal residue" evidence="2">
    <location>
        <position position="54"/>
    </location>
</feature>
<dbReference type="Proteomes" id="UP000265520">
    <property type="component" value="Unassembled WGS sequence"/>
</dbReference>
<evidence type="ECO:0000256" key="1">
    <source>
        <dbReference type="SAM" id="Phobius"/>
    </source>
</evidence>
<feature type="transmembrane region" description="Helical" evidence="1">
    <location>
        <begin position="20"/>
        <end position="39"/>
    </location>
</feature>
<evidence type="ECO:0000313" key="3">
    <source>
        <dbReference type="Proteomes" id="UP000265520"/>
    </source>
</evidence>
<comment type="caution">
    <text evidence="2">The sequence shown here is derived from an EMBL/GenBank/DDBJ whole genome shotgun (WGS) entry which is preliminary data.</text>
</comment>
<keyword evidence="1" id="KW-1133">Transmembrane helix</keyword>
<organism evidence="2 3">
    <name type="scientific">Trifolium medium</name>
    <dbReference type="NCBI Taxonomy" id="97028"/>
    <lineage>
        <taxon>Eukaryota</taxon>
        <taxon>Viridiplantae</taxon>
        <taxon>Streptophyta</taxon>
        <taxon>Embryophyta</taxon>
        <taxon>Tracheophyta</taxon>
        <taxon>Spermatophyta</taxon>
        <taxon>Magnoliopsida</taxon>
        <taxon>eudicotyledons</taxon>
        <taxon>Gunneridae</taxon>
        <taxon>Pentapetalae</taxon>
        <taxon>rosids</taxon>
        <taxon>fabids</taxon>
        <taxon>Fabales</taxon>
        <taxon>Fabaceae</taxon>
        <taxon>Papilionoideae</taxon>
        <taxon>50 kb inversion clade</taxon>
        <taxon>NPAAA clade</taxon>
        <taxon>Hologalegina</taxon>
        <taxon>IRL clade</taxon>
        <taxon>Trifolieae</taxon>
        <taxon>Trifolium</taxon>
    </lineage>
</organism>
<dbReference type="AlphaFoldDB" id="A0A392SYX2"/>
<name>A0A392SYX2_9FABA</name>
<keyword evidence="1" id="KW-0472">Membrane</keyword>
<reference evidence="2 3" key="1">
    <citation type="journal article" date="2018" name="Front. Plant Sci.">
        <title>Red Clover (Trifolium pratense) and Zigzag Clover (T. medium) - A Picture of Genomic Similarities and Differences.</title>
        <authorList>
            <person name="Dluhosova J."/>
            <person name="Istvanek J."/>
            <person name="Nedelnik J."/>
            <person name="Repkova J."/>
        </authorList>
    </citation>
    <scope>NUCLEOTIDE SEQUENCE [LARGE SCALE GENOMIC DNA]</scope>
    <source>
        <strain evidence="3">cv. 10/8</strain>
        <tissue evidence="2">Leaf</tissue>
    </source>
</reference>
<evidence type="ECO:0000313" key="2">
    <source>
        <dbReference type="EMBL" id="MCI54038.1"/>
    </source>
</evidence>
<protein>
    <submittedName>
        <fullName evidence="2">Uncharacterized protein</fullName>
    </submittedName>
</protein>
<sequence>MSWFLTAVTDSSSFWAFSPHMPHLVAMVASNIACILLPLTSPVLCSGLVPAIPL</sequence>
<keyword evidence="3" id="KW-1185">Reference proteome</keyword>
<dbReference type="EMBL" id="LXQA010473166">
    <property type="protein sequence ID" value="MCI54038.1"/>
    <property type="molecule type" value="Genomic_DNA"/>
</dbReference>